<evidence type="ECO:0000256" key="2">
    <source>
        <dbReference type="SAM" id="Phobius"/>
    </source>
</evidence>
<protein>
    <submittedName>
        <fullName evidence="3">Uncharacterized protein</fullName>
    </submittedName>
</protein>
<accession>A0ABW4A585</accession>
<keyword evidence="2" id="KW-0812">Transmembrane</keyword>
<keyword evidence="2" id="KW-0472">Membrane</keyword>
<dbReference type="EMBL" id="JBHTMK010000012">
    <property type="protein sequence ID" value="MFD1365633.1"/>
    <property type="molecule type" value="Genomic_DNA"/>
</dbReference>
<sequence>MTSRLPRVLLIIVICVFGVCGLPSALFFTAMAVMADGPVPAQILVFGVPALIAYPIAVWLCVRAGRARSTGRAWLAATLGMGLVIGSSLLPVMIIGSALAEEWKETRPGGRGHVGSAGPHLRGPSGVR</sequence>
<evidence type="ECO:0000313" key="3">
    <source>
        <dbReference type="EMBL" id="MFD1365633.1"/>
    </source>
</evidence>
<evidence type="ECO:0000256" key="1">
    <source>
        <dbReference type="SAM" id="MobiDB-lite"/>
    </source>
</evidence>
<feature type="transmembrane region" description="Helical" evidence="2">
    <location>
        <begin position="7"/>
        <end position="35"/>
    </location>
</feature>
<feature type="region of interest" description="Disordered" evidence="1">
    <location>
        <begin position="106"/>
        <end position="128"/>
    </location>
</feature>
<dbReference type="RefSeq" id="WP_317792834.1">
    <property type="nucleotide sequence ID" value="NZ_AP028461.1"/>
</dbReference>
<gene>
    <name evidence="3" type="ORF">ACFQ5G_09800</name>
</gene>
<feature type="transmembrane region" description="Helical" evidence="2">
    <location>
        <begin position="41"/>
        <end position="62"/>
    </location>
</feature>
<reference evidence="4" key="1">
    <citation type="journal article" date="2019" name="Int. J. Syst. Evol. Microbiol.">
        <title>The Global Catalogue of Microorganisms (GCM) 10K type strain sequencing project: providing services to taxonomists for standard genome sequencing and annotation.</title>
        <authorList>
            <consortium name="The Broad Institute Genomics Platform"/>
            <consortium name="The Broad Institute Genome Sequencing Center for Infectious Disease"/>
            <person name="Wu L."/>
            <person name="Ma J."/>
        </authorList>
    </citation>
    <scope>NUCLEOTIDE SEQUENCE [LARGE SCALE GENOMIC DNA]</scope>
    <source>
        <strain evidence="4">CCM 7526</strain>
    </source>
</reference>
<feature type="transmembrane region" description="Helical" evidence="2">
    <location>
        <begin position="74"/>
        <end position="100"/>
    </location>
</feature>
<organism evidence="3 4">
    <name type="scientific">Actinoplanes sichuanensis</name>
    <dbReference type="NCBI Taxonomy" id="512349"/>
    <lineage>
        <taxon>Bacteria</taxon>
        <taxon>Bacillati</taxon>
        <taxon>Actinomycetota</taxon>
        <taxon>Actinomycetes</taxon>
        <taxon>Micromonosporales</taxon>
        <taxon>Micromonosporaceae</taxon>
        <taxon>Actinoplanes</taxon>
    </lineage>
</organism>
<dbReference type="Proteomes" id="UP001597183">
    <property type="component" value="Unassembled WGS sequence"/>
</dbReference>
<evidence type="ECO:0000313" key="4">
    <source>
        <dbReference type="Proteomes" id="UP001597183"/>
    </source>
</evidence>
<keyword evidence="4" id="KW-1185">Reference proteome</keyword>
<proteinExistence type="predicted"/>
<comment type="caution">
    <text evidence="3">The sequence shown here is derived from an EMBL/GenBank/DDBJ whole genome shotgun (WGS) entry which is preliminary data.</text>
</comment>
<name>A0ABW4A585_9ACTN</name>
<keyword evidence="2" id="KW-1133">Transmembrane helix</keyword>